<keyword evidence="1" id="KW-0479">Metal-binding</keyword>
<keyword evidence="2" id="KW-0560">Oxidoreductase</keyword>
<feature type="region of interest" description="Disordered" evidence="5">
    <location>
        <begin position="542"/>
        <end position="573"/>
    </location>
</feature>
<evidence type="ECO:0000256" key="3">
    <source>
        <dbReference type="ARBA" id="ARBA00023004"/>
    </source>
</evidence>
<evidence type="ECO:0000256" key="5">
    <source>
        <dbReference type="SAM" id="MobiDB-lite"/>
    </source>
</evidence>
<dbReference type="Pfam" id="PF12831">
    <property type="entry name" value="FAD_oxidored"/>
    <property type="match status" value="1"/>
</dbReference>
<keyword evidence="3" id="KW-0408">Iron</keyword>
<dbReference type="GO" id="GO:0046872">
    <property type="term" value="F:metal ion binding"/>
    <property type="evidence" value="ECO:0007669"/>
    <property type="project" value="UniProtKB-KW"/>
</dbReference>
<evidence type="ECO:0000313" key="6">
    <source>
        <dbReference type="EMBL" id="RSU57210.1"/>
    </source>
</evidence>
<evidence type="ECO:0000256" key="2">
    <source>
        <dbReference type="ARBA" id="ARBA00023002"/>
    </source>
</evidence>
<evidence type="ECO:0000256" key="1">
    <source>
        <dbReference type="ARBA" id="ARBA00022723"/>
    </source>
</evidence>
<protein>
    <submittedName>
        <fullName evidence="6">FAD-dependent oxidoreductase</fullName>
    </submittedName>
</protein>
<feature type="region of interest" description="Disordered" evidence="5">
    <location>
        <begin position="349"/>
        <end position="386"/>
    </location>
</feature>
<evidence type="ECO:0000313" key="7">
    <source>
        <dbReference type="Proteomes" id="UP000287401"/>
    </source>
</evidence>
<dbReference type="InterPro" id="IPR039650">
    <property type="entry name" value="HdrA-like"/>
</dbReference>
<sequence length="573" mass="62123">MPNKSAVFIGSTEWAIVAAIGFRRELRDIGYTGDVQVALISPSRHLDGITMTGPSATDIGKPGKRNRGIYLEWYRLCGRPYGLTAARVVEPRVAEMIFMRMLGAEGIQIYQARQVAETAGAVVKDGGGSITSVTMTDGSVFTSSYWFDGSICMDLLGRAGTEGVHWRIGSEGEAEYGESLAGYGKFGIEKNGVAISTQINGVNRPQVCDPPGLAVGAAYDGVQAFGPRMQYTRQPGMFVGWDKAKVNGVSILEGYDREQVAFLANIQSRTGDIDNVGIGGGKFQDNGDYILTDANGRPRHWDYARLTYAQRDQFHTDWKLFAARWNYFRAFDPAFAGSMQDSMSRLVFNEDGSPTLGEDGNQQRAATCGPPKDEHTDNDYLPRLPYPRETRRPIGNYVVTQMDLSITDPLAPRNVYKATGVLIGGYSMDTHPDMYVRTGPNSFTVSGTRPHATTGVTVYEQGYGIPFEALYNSDIPNLMFGYPSCTHSAWGSIRIVLNLCLAAEAAGRAMARAFAAGIAIPATDVPALRTRLTSLGLYVDPIPVGVDPEDPEDPEDPDTPGGEDDSGGDEEGS</sequence>
<reference evidence="6 7" key="1">
    <citation type="submission" date="2018-07" db="EMBL/GenBank/DDBJ databases">
        <title>Genomic and Epidemiologic Investigation of an Indolent Hospital Outbreak.</title>
        <authorList>
            <person name="Johnson R.C."/>
            <person name="Deming C."/>
            <person name="Conlan S."/>
            <person name="Zellmer C.J."/>
            <person name="Michelin A.V."/>
            <person name="Lee-Lin S."/>
            <person name="Thomas P.J."/>
            <person name="Park M."/>
            <person name="Weingarten R.A."/>
            <person name="Less J."/>
            <person name="Dekker J.P."/>
            <person name="Frank K.M."/>
            <person name="Musser K.A."/>
            <person name="Mcquiston J.R."/>
            <person name="Henderson D.K."/>
            <person name="Lau A.F."/>
            <person name="Palmore T.N."/>
            <person name="Segre J.A."/>
        </authorList>
    </citation>
    <scope>NUCLEOTIDE SEQUENCE [LARGE SCALE GENOMIC DNA]</scope>
    <source>
        <strain evidence="6 7">SK-NIH.Env6_1116</strain>
    </source>
</reference>
<name>A0A430BX77_SPHYA</name>
<evidence type="ECO:0000256" key="4">
    <source>
        <dbReference type="ARBA" id="ARBA00023014"/>
    </source>
</evidence>
<organism evidence="6 7">
    <name type="scientific">Sphingobium yanoikuyae</name>
    <name type="common">Sphingomonas yanoikuyae</name>
    <dbReference type="NCBI Taxonomy" id="13690"/>
    <lineage>
        <taxon>Bacteria</taxon>
        <taxon>Pseudomonadati</taxon>
        <taxon>Pseudomonadota</taxon>
        <taxon>Alphaproteobacteria</taxon>
        <taxon>Sphingomonadales</taxon>
        <taxon>Sphingomonadaceae</taxon>
        <taxon>Sphingobium</taxon>
    </lineage>
</organism>
<accession>A0A430BX77</accession>
<gene>
    <name evidence="6" type="ORF">DAH51_10380</name>
</gene>
<keyword evidence="4" id="KW-0411">Iron-sulfur</keyword>
<dbReference type="GO" id="GO:0016491">
    <property type="term" value="F:oxidoreductase activity"/>
    <property type="evidence" value="ECO:0007669"/>
    <property type="project" value="UniProtKB-KW"/>
</dbReference>
<dbReference type="AlphaFoldDB" id="A0A430BX77"/>
<dbReference type="PANTHER" id="PTHR43498:SF1">
    <property type="entry name" value="COB--COM HETERODISULFIDE REDUCTASE IRON-SULFUR SUBUNIT A"/>
    <property type="match status" value="1"/>
</dbReference>
<dbReference type="RefSeq" id="WP_125998214.1">
    <property type="nucleotide sequence ID" value="NZ_QRAL01000009.1"/>
</dbReference>
<dbReference type="EMBL" id="QRAL01000009">
    <property type="protein sequence ID" value="RSU57210.1"/>
    <property type="molecule type" value="Genomic_DNA"/>
</dbReference>
<feature type="compositionally biased region" description="Acidic residues" evidence="5">
    <location>
        <begin position="547"/>
        <end position="573"/>
    </location>
</feature>
<proteinExistence type="predicted"/>
<dbReference type="GO" id="GO:0051536">
    <property type="term" value="F:iron-sulfur cluster binding"/>
    <property type="evidence" value="ECO:0007669"/>
    <property type="project" value="UniProtKB-KW"/>
</dbReference>
<dbReference type="Proteomes" id="UP000287401">
    <property type="component" value="Unassembled WGS sequence"/>
</dbReference>
<dbReference type="PANTHER" id="PTHR43498">
    <property type="entry name" value="FERREDOXIN:COB-COM HETERODISULFIDE REDUCTASE SUBUNIT A"/>
    <property type="match status" value="1"/>
</dbReference>
<feature type="compositionally biased region" description="Basic and acidic residues" evidence="5">
    <location>
        <begin position="371"/>
        <end position="386"/>
    </location>
</feature>
<comment type="caution">
    <text evidence="6">The sequence shown here is derived from an EMBL/GenBank/DDBJ whole genome shotgun (WGS) entry which is preliminary data.</text>
</comment>